<reference evidence="1" key="1">
    <citation type="submission" date="2018-11" db="EMBL/GenBank/DDBJ databases">
        <authorList>
            <consortium name="Pathogen Informatics"/>
        </authorList>
    </citation>
    <scope>NUCLEOTIDE SEQUENCE</scope>
</reference>
<protein>
    <submittedName>
        <fullName evidence="1">Uncharacterized protein</fullName>
    </submittedName>
</protein>
<dbReference type="EMBL" id="CAAALY010028112">
    <property type="protein sequence ID" value="VEL16354.1"/>
    <property type="molecule type" value="Genomic_DNA"/>
</dbReference>
<proteinExistence type="predicted"/>
<dbReference type="Proteomes" id="UP000784294">
    <property type="component" value="Unassembled WGS sequence"/>
</dbReference>
<evidence type="ECO:0000313" key="1">
    <source>
        <dbReference type="EMBL" id="VEL16354.1"/>
    </source>
</evidence>
<keyword evidence="2" id="KW-1185">Reference proteome</keyword>
<dbReference type="AlphaFoldDB" id="A0A3S5CF91"/>
<name>A0A3S5CF91_9PLAT</name>
<comment type="caution">
    <text evidence="1">The sequence shown here is derived from an EMBL/GenBank/DDBJ whole genome shotgun (WGS) entry which is preliminary data.</text>
</comment>
<sequence length="136" mass="14459">MFTCCLPLPLQTKNSPSGSGFSLGLDLVWLFSPPWHLDSCSSAASSTTDTKLPYPNVVICSEALDPGYVSSISGPPGVQSGVFVAGIHPEGLIHTRLPTSLRPRIGDKLVAINDYSLDGIGPTDNLEVCEWVNFAK</sequence>
<gene>
    <name evidence="1" type="ORF">PXEA_LOCUS9794</name>
</gene>
<accession>A0A3S5CF91</accession>
<organism evidence="1 2">
    <name type="scientific">Protopolystoma xenopodis</name>
    <dbReference type="NCBI Taxonomy" id="117903"/>
    <lineage>
        <taxon>Eukaryota</taxon>
        <taxon>Metazoa</taxon>
        <taxon>Spiralia</taxon>
        <taxon>Lophotrochozoa</taxon>
        <taxon>Platyhelminthes</taxon>
        <taxon>Monogenea</taxon>
        <taxon>Polyopisthocotylea</taxon>
        <taxon>Polystomatidea</taxon>
        <taxon>Polystomatidae</taxon>
        <taxon>Protopolystoma</taxon>
    </lineage>
</organism>
<evidence type="ECO:0000313" key="2">
    <source>
        <dbReference type="Proteomes" id="UP000784294"/>
    </source>
</evidence>